<gene>
    <name evidence="2" type="ORF">EG68_02037</name>
</gene>
<keyword evidence="1" id="KW-1133">Transmembrane helix</keyword>
<organism evidence="2 3">
    <name type="scientific">Paragonimus skrjabini miyazakii</name>
    <dbReference type="NCBI Taxonomy" id="59628"/>
    <lineage>
        <taxon>Eukaryota</taxon>
        <taxon>Metazoa</taxon>
        <taxon>Spiralia</taxon>
        <taxon>Lophotrochozoa</taxon>
        <taxon>Platyhelminthes</taxon>
        <taxon>Trematoda</taxon>
        <taxon>Digenea</taxon>
        <taxon>Plagiorchiida</taxon>
        <taxon>Troglotremata</taxon>
        <taxon>Troglotrematidae</taxon>
        <taxon>Paragonimus</taxon>
    </lineage>
</organism>
<keyword evidence="3" id="KW-1185">Reference proteome</keyword>
<comment type="caution">
    <text evidence="2">The sequence shown here is derived from an EMBL/GenBank/DDBJ whole genome shotgun (WGS) entry which is preliminary data.</text>
</comment>
<proteinExistence type="predicted"/>
<keyword evidence="1" id="KW-0472">Membrane</keyword>
<reference evidence="2" key="1">
    <citation type="submission" date="2019-07" db="EMBL/GenBank/DDBJ databases">
        <title>Annotation for the trematode Paragonimus miyazaki's.</title>
        <authorList>
            <person name="Choi Y.-J."/>
        </authorList>
    </citation>
    <scope>NUCLEOTIDE SEQUENCE</scope>
    <source>
        <strain evidence="2">Japan</strain>
    </source>
</reference>
<dbReference type="AlphaFoldDB" id="A0A8S9Z0P1"/>
<dbReference type="Proteomes" id="UP000822476">
    <property type="component" value="Unassembled WGS sequence"/>
</dbReference>
<dbReference type="EMBL" id="JTDE01000738">
    <property type="protein sequence ID" value="KAF7260462.1"/>
    <property type="molecule type" value="Genomic_DNA"/>
</dbReference>
<sequence length="128" mass="14066">MRPGAYKFTSTSGSDDKEHLNDAGCRLVAVSPGIIAMIVLNSGVIGINMEKKTPSKIVLSNAGEARLYLTSVVLMISYSEKVIPELPLDARALLRTPKDGDSTFVVDEKYIHFQLNDCISHAVRERQM</sequence>
<evidence type="ECO:0000313" key="3">
    <source>
        <dbReference type="Proteomes" id="UP000822476"/>
    </source>
</evidence>
<feature type="transmembrane region" description="Helical" evidence="1">
    <location>
        <begin position="27"/>
        <end position="47"/>
    </location>
</feature>
<evidence type="ECO:0000313" key="2">
    <source>
        <dbReference type="EMBL" id="KAF7260462.1"/>
    </source>
</evidence>
<name>A0A8S9Z0P1_9TREM</name>
<evidence type="ECO:0000256" key="1">
    <source>
        <dbReference type="SAM" id="Phobius"/>
    </source>
</evidence>
<keyword evidence="1" id="KW-0812">Transmembrane</keyword>
<protein>
    <submittedName>
        <fullName evidence="2">Uncharacterized protein</fullName>
    </submittedName>
</protein>
<accession>A0A8S9Z0P1</accession>
<dbReference type="OrthoDB" id="6629909at2759"/>